<feature type="binding site" evidence="6">
    <location>
        <position position="204"/>
    </location>
    <ligand>
        <name>a divalent metal cation</name>
        <dbReference type="ChEBI" id="CHEBI:60240"/>
        <label>2</label>
        <note>catalytic</note>
    </ligand>
</feature>
<feature type="binding site" evidence="6">
    <location>
        <position position="235"/>
    </location>
    <ligand>
        <name>a divalent metal cation</name>
        <dbReference type="ChEBI" id="CHEBI:60240"/>
        <label>2</label>
        <note>catalytic</note>
    </ligand>
</feature>
<accession>A0A4D6YCN1</accession>
<dbReference type="OrthoDB" id="9802055at2"/>
<evidence type="ECO:0000256" key="6">
    <source>
        <dbReference type="HAMAP-Rule" id="MF_01974"/>
    </source>
</evidence>
<reference evidence="9 10" key="2">
    <citation type="submission" date="2019-05" db="EMBL/GenBank/DDBJ databases">
        <title>Genome evolution of the obligate endosymbiont Buchnera aphidicola.</title>
        <authorList>
            <person name="Moran N.A."/>
        </authorList>
    </citation>
    <scope>NUCLEOTIDE SEQUENCE [LARGE SCALE GENOMIC DNA]</scope>
    <source>
        <strain evidence="9 10">Msa</strain>
    </source>
</reference>
<evidence type="ECO:0000256" key="5">
    <source>
        <dbReference type="ARBA" id="ARBA00022801"/>
    </source>
</evidence>
<reference evidence="9 10" key="1">
    <citation type="submission" date="2018-12" db="EMBL/GenBank/DDBJ databases">
        <authorList>
            <person name="Chong R.A."/>
        </authorList>
    </citation>
    <scope>NUCLEOTIDE SEQUENCE [LARGE SCALE GENOMIC DNA]</scope>
    <source>
        <strain evidence="9 10">Msa</strain>
    </source>
</reference>
<feature type="binding site" evidence="6">
    <location>
        <position position="235"/>
    </location>
    <ligand>
        <name>a divalent metal cation</name>
        <dbReference type="ChEBI" id="CHEBI:60240"/>
        <label>1</label>
    </ligand>
</feature>
<dbReference type="PRINTS" id="PR00599">
    <property type="entry name" value="MAPEPTIDASE"/>
</dbReference>
<evidence type="ECO:0000256" key="4">
    <source>
        <dbReference type="ARBA" id="ARBA00022723"/>
    </source>
</evidence>
<evidence type="ECO:0000256" key="3">
    <source>
        <dbReference type="ARBA" id="ARBA00022670"/>
    </source>
</evidence>
<sequence>MNRIIKTESEIKKMRMSGKLAAEVLEMIEKYIQPKINTEDINTICHDYIVNKKKAIPACLGYHGFPKSICISINDVVCHGIPNKKQIFQEGDIVNIDIAIIKNQYYGDTSKMFFIGTPSVLSKRLCQVAQDSLYLSLKSIKPGMPLYKIGEIIENYVKKNNFSVVKEYCGHGIGRNFHEEPHILHYANKENNITLKKGMIFTVEPMINAGNPQVTCMKDGWTIKTKDHSLSAQYEHTILVTEYGCDILTWQKNETISPKLINKH</sequence>
<dbReference type="EMBL" id="CP034864">
    <property type="protein sequence ID" value="QCI23778.1"/>
    <property type="molecule type" value="Genomic_DNA"/>
</dbReference>
<dbReference type="InterPro" id="IPR036005">
    <property type="entry name" value="Creatinase/aminopeptidase-like"/>
</dbReference>
<evidence type="ECO:0000256" key="2">
    <source>
        <dbReference type="ARBA" id="ARBA00022438"/>
    </source>
</evidence>
<name>A0A4D6YCN1_9GAMM</name>
<feature type="binding site" evidence="6">
    <location>
        <position position="178"/>
    </location>
    <ligand>
        <name>substrate</name>
    </ligand>
</feature>
<dbReference type="EC" id="3.4.11.18" evidence="6 7"/>
<dbReference type="PANTHER" id="PTHR43330:SF27">
    <property type="entry name" value="METHIONINE AMINOPEPTIDASE"/>
    <property type="match status" value="1"/>
</dbReference>
<dbReference type="CDD" id="cd01086">
    <property type="entry name" value="MetAP1"/>
    <property type="match status" value="1"/>
</dbReference>
<protein>
    <recommendedName>
        <fullName evidence="6 7">Methionine aminopeptidase</fullName>
        <shortName evidence="6">MAP</shortName>
        <shortName evidence="6">MetAP</shortName>
        <ecNumber evidence="6 7">3.4.11.18</ecNumber>
    </recommendedName>
    <alternativeName>
        <fullName evidence="6">Peptidase M</fullName>
    </alternativeName>
</protein>
<evidence type="ECO:0000256" key="1">
    <source>
        <dbReference type="ARBA" id="ARBA00002521"/>
    </source>
</evidence>
<dbReference type="Proteomes" id="UP000298745">
    <property type="component" value="Chromosome"/>
</dbReference>
<dbReference type="GO" id="GO:0006508">
    <property type="term" value="P:proteolysis"/>
    <property type="evidence" value="ECO:0007669"/>
    <property type="project" value="UniProtKB-KW"/>
</dbReference>
<dbReference type="GO" id="GO:0005829">
    <property type="term" value="C:cytosol"/>
    <property type="evidence" value="ECO:0007669"/>
    <property type="project" value="TreeGrafter"/>
</dbReference>
<dbReference type="AlphaFoldDB" id="A0A4D6YCN1"/>
<dbReference type="SUPFAM" id="SSF55920">
    <property type="entry name" value="Creatinase/aminopeptidase"/>
    <property type="match status" value="1"/>
</dbReference>
<feature type="domain" description="Peptidase M24" evidence="8">
    <location>
        <begin position="12"/>
        <end position="242"/>
    </location>
</feature>
<dbReference type="RefSeq" id="WP_158362488.1">
    <property type="nucleotide sequence ID" value="NZ_CP034864.1"/>
</dbReference>
<dbReference type="NCBIfam" id="TIGR00500">
    <property type="entry name" value="met_pdase_I"/>
    <property type="match status" value="1"/>
</dbReference>
<dbReference type="InterPro" id="IPR001714">
    <property type="entry name" value="Pept_M24_MAP"/>
</dbReference>
<proteinExistence type="inferred from homology"/>
<keyword evidence="3 6" id="KW-0645">Protease</keyword>
<evidence type="ECO:0000259" key="8">
    <source>
        <dbReference type="Pfam" id="PF00557"/>
    </source>
</evidence>
<evidence type="ECO:0000256" key="7">
    <source>
        <dbReference type="RuleBase" id="RU003653"/>
    </source>
</evidence>
<dbReference type="PANTHER" id="PTHR43330">
    <property type="entry name" value="METHIONINE AMINOPEPTIDASE"/>
    <property type="match status" value="1"/>
</dbReference>
<feature type="binding site" evidence="6">
    <location>
        <position position="108"/>
    </location>
    <ligand>
        <name>a divalent metal cation</name>
        <dbReference type="ChEBI" id="CHEBI:60240"/>
        <label>1</label>
    </ligand>
</feature>
<keyword evidence="2 6" id="KW-0031">Aminopeptidase</keyword>
<keyword evidence="5 6" id="KW-0378">Hydrolase</keyword>
<dbReference type="InterPro" id="IPR002467">
    <property type="entry name" value="Pept_M24A_MAP1"/>
</dbReference>
<dbReference type="HAMAP" id="MF_01974">
    <property type="entry name" value="MetAP_1"/>
    <property type="match status" value="1"/>
</dbReference>
<organism evidence="9 10">
    <name type="scientific">Buchnera aphidicola</name>
    <name type="common">Macrosiphoniella sanborni</name>
    <dbReference type="NCBI Taxonomy" id="1241865"/>
    <lineage>
        <taxon>Bacteria</taxon>
        <taxon>Pseudomonadati</taxon>
        <taxon>Pseudomonadota</taxon>
        <taxon>Gammaproteobacteria</taxon>
        <taxon>Enterobacterales</taxon>
        <taxon>Erwiniaceae</taxon>
        <taxon>Buchnera</taxon>
    </lineage>
</organism>
<keyword evidence="4 6" id="KW-0479">Metal-binding</keyword>
<dbReference type="InterPro" id="IPR000994">
    <property type="entry name" value="Pept_M24"/>
</dbReference>
<comment type="function">
    <text evidence="1 6">Removes the N-terminal methionine from nascent proteins. The N-terminal methionine is often cleaved when the second residue in the primary sequence is small and uncharged (Met-Ala-, Cys, Gly, Pro, Ser, Thr, or Val). Requires deformylation of the N(alpha)-formylated initiator methionine before it can be hydrolyzed.</text>
</comment>
<comment type="catalytic activity">
    <reaction evidence="6 7">
        <text>Release of N-terminal amino acids, preferentially methionine, from peptides and arylamides.</text>
        <dbReference type="EC" id="3.4.11.18"/>
    </reaction>
</comment>
<comment type="subunit">
    <text evidence="6">Monomer.</text>
</comment>
<evidence type="ECO:0000313" key="10">
    <source>
        <dbReference type="Proteomes" id="UP000298745"/>
    </source>
</evidence>
<gene>
    <name evidence="6 9" type="primary">map</name>
    <name evidence="9" type="ORF">D9V74_01070</name>
</gene>
<dbReference type="PROSITE" id="PS00680">
    <property type="entry name" value="MAP_1"/>
    <property type="match status" value="1"/>
</dbReference>
<dbReference type="GO" id="GO:0004239">
    <property type="term" value="F:initiator methionyl aminopeptidase activity"/>
    <property type="evidence" value="ECO:0007669"/>
    <property type="project" value="UniProtKB-UniRule"/>
</dbReference>
<comment type="cofactor">
    <cofactor evidence="6">
        <name>Co(2+)</name>
        <dbReference type="ChEBI" id="CHEBI:48828"/>
    </cofactor>
    <cofactor evidence="6">
        <name>Zn(2+)</name>
        <dbReference type="ChEBI" id="CHEBI:29105"/>
    </cofactor>
    <cofactor evidence="6">
        <name>Mn(2+)</name>
        <dbReference type="ChEBI" id="CHEBI:29035"/>
    </cofactor>
    <cofactor evidence="6">
        <name>Fe(2+)</name>
        <dbReference type="ChEBI" id="CHEBI:29033"/>
    </cofactor>
    <text evidence="6">Binds 2 divalent metal cations per subunit. Has a high-affinity and a low affinity metal-binding site. The true nature of the physiological cofactor is under debate. The enzyme is active with cobalt, zinc, manganese or divalent iron ions. Most likely, methionine aminopeptidases function as mononuclear Fe(2+)-metalloproteases under physiological conditions, and the catalytically relevant metal-binding site has been assigned to the histidine-containing high-affinity site.</text>
</comment>
<evidence type="ECO:0000313" key="9">
    <source>
        <dbReference type="EMBL" id="QCI23778.1"/>
    </source>
</evidence>
<dbReference type="Gene3D" id="3.90.230.10">
    <property type="entry name" value="Creatinase/methionine aminopeptidase superfamily"/>
    <property type="match status" value="1"/>
</dbReference>
<feature type="binding site" evidence="6">
    <location>
        <position position="171"/>
    </location>
    <ligand>
        <name>a divalent metal cation</name>
        <dbReference type="ChEBI" id="CHEBI:60240"/>
        <label>2</label>
        <note>catalytic</note>
    </ligand>
</feature>
<dbReference type="GO" id="GO:0070006">
    <property type="term" value="F:metalloaminopeptidase activity"/>
    <property type="evidence" value="ECO:0007669"/>
    <property type="project" value="UniProtKB-UniRule"/>
</dbReference>
<feature type="binding site" evidence="6">
    <location>
        <position position="79"/>
    </location>
    <ligand>
        <name>substrate</name>
    </ligand>
</feature>
<dbReference type="Pfam" id="PF00557">
    <property type="entry name" value="Peptidase_M24"/>
    <property type="match status" value="1"/>
</dbReference>
<dbReference type="GO" id="GO:0046872">
    <property type="term" value="F:metal ion binding"/>
    <property type="evidence" value="ECO:0007669"/>
    <property type="project" value="UniProtKB-UniRule"/>
</dbReference>
<comment type="similarity">
    <text evidence="6">Belongs to the peptidase M24A family. Methionine aminopeptidase type 1 subfamily.</text>
</comment>
<feature type="binding site" evidence="6">
    <location>
        <position position="108"/>
    </location>
    <ligand>
        <name>a divalent metal cation</name>
        <dbReference type="ChEBI" id="CHEBI:60240"/>
        <label>2</label>
        <note>catalytic</note>
    </ligand>
</feature>
<feature type="binding site" evidence="6">
    <location>
        <position position="97"/>
    </location>
    <ligand>
        <name>a divalent metal cation</name>
        <dbReference type="ChEBI" id="CHEBI:60240"/>
        <label>1</label>
    </ligand>
</feature>